<proteinExistence type="predicted"/>
<feature type="non-terminal residue" evidence="2">
    <location>
        <position position="1"/>
    </location>
</feature>
<feature type="region of interest" description="Disordered" evidence="1">
    <location>
        <begin position="1"/>
        <end position="35"/>
    </location>
</feature>
<gene>
    <name evidence="2" type="primary">Vigan.09G113500</name>
    <name evidence="2" type="ORF">VIGAN_09113500</name>
</gene>
<keyword evidence="3" id="KW-1185">Reference proteome</keyword>
<dbReference type="Proteomes" id="UP000291084">
    <property type="component" value="Chromosome 9"/>
</dbReference>
<sequence>GSGWLRSDSPRIGPGSGWEHSTPPRKPLWRTTRPRTSRSIPLLTRSFRPYAKAWLRCRNRGRPKSLRVRRRGHGPKWLLRQRRVILKRVRTTTPATSVARWKLPRLLLRRRARGLKVLRLGMDL</sequence>
<accession>A0A0S3SXP2</accession>
<evidence type="ECO:0000313" key="2">
    <source>
        <dbReference type="EMBL" id="BAT97629.1"/>
    </source>
</evidence>
<protein>
    <submittedName>
        <fullName evidence="2">Uncharacterized protein</fullName>
    </submittedName>
</protein>
<dbReference type="AlphaFoldDB" id="A0A0S3SXP2"/>
<evidence type="ECO:0000256" key="1">
    <source>
        <dbReference type="SAM" id="MobiDB-lite"/>
    </source>
</evidence>
<reference evidence="2 3" key="1">
    <citation type="journal article" date="2015" name="Sci. Rep.">
        <title>The power of single molecule real-time sequencing technology in the de novo assembly of a eukaryotic genome.</title>
        <authorList>
            <person name="Sakai H."/>
            <person name="Naito K."/>
            <person name="Ogiso-Tanaka E."/>
            <person name="Takahashi Y."/>
            <person name="Iseki K."/>
            <person name="Muto C."/>
            <person name="Satou K."/>
            <person name="Teruya K."/>
            <person name="Shiroma A."/>
            <person name="Shimoji M."/>
            <person name="Hirano T."/>
            <person name="Itoh T."/>
            <person name="Kaga A."/>
            <person name="Tomooka N."/>
        </authorList>
    </citation>
    <scope>NUCLEOTIDE SEQUENCE [LARGE SCALE GENOMIC DNA]</scope>
    <source>
        <strain evidence="3">cv. Shumari</strain>
    </source>
</reference>
<dbReference type="EMBL" id="AP015042">
    <property type="protein sequence ID" value="BAT97629.1"/>
    <property type="molecule type" value="Genomic_DNA"/>
</dbReference>
<evidence type="ECO:0000313" key="3">
    <source>
        <dbReference type="Proteomes" id="UP000291084"/>
    </source>
</evidence>
<organism evidence="2 3">
    <name type="scientific">Vigna angularis var. angularis</name>
    <dbReference type="NCBI Taxonomy" id="157739"/>
    <lineage>
        <taxon>Eukaryota</taxon>
        <taxon>Viridiplantae</taxon>
        <taxon>Streptophyta</taxon>
        <taxon>Embryophyta</taxon>
        <taxon>Tracheophyta</taxon>
        <taxon>Spermatophyta</taxon>
        <taxon>Magnoliopsida</taxon>
        <taxon>eudicotyledons</taxon>
        <taxon>Gunneridae</taxon>
        <taxon>Pentapetalae</taxon>
        <taxon>rosids</taxon>
        <taxon>fabids</taxon>
        <taxon>Fabales</taxon>
        <taxon>Fabaceae</taxon>
        <taxon>Papilionoideae</taxon>
        <taxon>50 kb inversion clade</taxon>
        <taxon>NPAAA clade</taxon>
        <taxon>indigoferoid/millettioid clade</taxon>
        <taxon>Phaseoleae</taxon>
        <taxon>Vigna</taxon>
    </lineage>
</organism>
<name>A0A0S3SXP2_PHAAN</name>